<feature type="compositionally biased region" description="Low complexity" evidence="1">
    <location>
        <begin position="17"/>
        <end position="37"/>
    </location>
</feature>
<accession>A0A8J3FL09</accession>
<feature type="region of interest" description="Disordered" evidence="1">
    <location>
        <begin position="1"/>
        <end position="40"/>
    </location>
</feature>
<name>A0A8J3FL09_9ACTN</name>
<reference evidence="2" key="2">
    <citation type="submission" date="2020-09" db="EMBL/GenBank/DDBJ databases">
        <authorList>
            <person name="Sun Q."/>
            <person name="Ohkuma M."/>
        </authorList>
    </citation>
    <scope>NUCLEOTIDE SEQUENCE</scope>
    <source>
        <strain evidence="2">JCM 3091</strain>
    </source>
</reference>
<evidence type="ECO:0000313" key="3">
    <source>
        <dbReference type="Proteomes" id="UP000662200"/>
    </source>
</evidence>
<evidence type="ECO:0000256" key="1">
    <source>
        <dbReference type="SAM" id="MobiDB-lite"/>
    </source>
</evidence>
<organism evidence="2 3">
    <name type="scientific">Pilimelia terevasa</name>
    <dbReference type="NCBI Taxonomy" id="53372"/>
    <lineage>
        <taxon>Bacteria</taxon>
        <taxon>Bacillati</taxon>
        <taxon>Actinomycetota</taxon>
        <taxon>Actinomycetes</taxon>
        <taxon>Micromonosporales</taxon>
        <taxon>Micromonosporaceae</taxon>
        <taxon>Pilimelia</taxon>
    </lineage>
</organism>
<sequence length="266" mass="28922">MGTTAGTPLTSHGSRVPTTRAARPNTTTASSQASAPVSAPPPAVVRTMIVCLPDDLPTEVLADGRDLHRHLGLPATATAVFWTHPKVRPWQRGELIDLRPGKRGPRWCAGGPLRLLNLDGMRHGAAVAAAVRHQVWTETVRGTRNAHDWNRYLARHLDQPDRYGHTQAVRDFQAQPRVLAMRAHNAAQPAGPQLDPYELEALQAGPAAYQHLHATAAVCGDALLTADRHTWQPTTGLLADRIAYLGRANAHLTHLRPDTRLLAITL</sequence>
<keyword evidence="3" id="KW-1185">Reference proteome</keyword>
<proteinExistence type="predicted"/>
<evidence type="ECO:0000313" key="2">
    <source>
        <dbReference type="EMBL" id="GGK31368.1"/>
    </source>
</evidence>
<dbReference type="Proteomes" id="UP000662200">
    <property type="component" value="Unassembled WGS sequence"/>
</dbReference>
<feature type="compositionally biased region" description="Polar residues" evidence="1">
    <location>
        <begin position="1"/>
        <end position="13"/>
    </location>
</feature>
<gene>
    <name evidence="2" type="ORF">GCM10010124_25140</name>
</gene>
<protein>
    <submittedName>
        <fullName evidence="2">Uncharacterized protein</fullName>
    </submittedName>
</protein>
<dbReference type="EMBL" id="BMQC01000008">
    <property type="protein sequence ID" value="GGK31368.1"/>
    <property type="molecule type" value="Genomic_DNA"/>
</dbReference>
<reference evidence="2" key="1">
    <citation type="journal article" date="2014" name="Int. J. Syst. Evol. Microbiol.">
        <title>Complete genome sequence of Corynebacterium casei LMG S-19264T (=DSM 44701T), isolated from a smear-ripened cheese.</title>
        <authorList>
            <consortium name="US DOE Joint Genome Institute (JGI-PGF)"/>
            <person name="Walter F."/>
            <person name="Albersmeier A."/>
            <person name="Kalinowski J."/>
            <person name="Ruckert C."/>
        </authorList>
    </citation>
    <scope>NUCLEOTIDE SEQUENCE</scope>
    <source>
        <strain evidence="2">JCM 3091</strain>
    </source>
</reference>
<comment type="caution">
    <text evidence="2">The sequence shown here is derived from an EMBL/GenBank/DDBJ whole genome shotgun (WGS) entry which is preliminary data.</text>
</comment>
<dbReference type="AlphaFoldDB" id="A0A8J3FL09"/>